<dbReference type="InterPro" id="IPR038717">
    <property type="entry name" value="Tc1-like_DDE_dom"/>
</dbReference>
<evidence type="ECO:0000313" key="2">
    <source>
        <dbReference type="EMBL" id="CAK1582681.1"/>
    </source>
</evidence>
<dbReference type="InterPro" id="IPR036397">
    <property type="entry name" value="RNaseH_sf"/>
</dbReference>
<dbReference type="GO" id="GO:0003676">
    <property type="term" value="F:nucleic acid binding"/>
    <property type="evidence" value="ECO:0007669"/>
    <property type="project" value="InterPro"/>
</dbReference>
<sequence>MQDNAQPHTARCLNDYLSEVRIFKLEWPARSPDMNPIEHVWDMLKRRTRSNLNPLENFSALKTALVAAWEGIPQRDIKNITHTMPDCMQAVIRVRGGKNRYLR</sequence>
<accession>A0AAV1KHZ5</accession>
<reference evidence="2 3" key="1">
    <citation type="submission" date="2023-11" db="EMBL/GenBank/DDBJ databases">
        <authorList>
            <person name="Hedman E."/>
            <person name="Englund M."/>
            <person name="Stromberg M."/>
            <person name="Nyberg Akerstrom W."/>
            <person name="Nylinder S."/>
            <person name="Jareborg N."/>
            <person name="Kallberg Y."/>
            <person name="Kronander E."/>
        </authorList>
    </citation>
    <scope>NUCLEOTIDE SEQUENCE [LARGE SCALE GENOMIC DNA]</scope>
</reference>
<dbReference type="AlphaFoldDB" id="A0AAV1KHZ5"/>
<organism evidence="2 3">
    <name type="scientific">Parnassius mnemosyne</name>
    <name type="common">clouded apollo</name>
    <dbReference type="NCBI Taxonomy" id="213953"/>
    <lineage>
        <taxon>Eukaryota</taxon>
        <taxon>Metazoa</taxon>
        <taxon>Ecdysozoa</taxon>
        <taxon>Arthropoda</taxon>
        <taxon>Hexapoda</taxon>
        <taxon>Insecta</taxon>
        <taxon>Pterygota</taxon>
        <taxon>Neoptera</taxon>
        <taxon>Endopterygota</taxon>
        <taxon>Lepidoptera</taxon>
        <taxon>Glossata</taxon>
        <taxon>Ditrysia</taxon>
        <taxon>Papilionoidea</taxon>
        <taxon>Papilionidae</taxon>
        <taxon>Parnassiinae</taxon>
        <taxon>Parnassini</taxon>
        <taxon>Parnassius</taxon>
        <taxon>Driopa</taxon>
    </lineage>
</organism>
<proteinExistence type="predicted"/>
<dbReference type="Pfam" id="PF13358">
    <property type="entry name" value="DDE_3"/>
    <property type="match status" value="1"/>
</dbReference>
<evidence type="ECO:0000313" key="3">
    <source>
        <dbReference type="Proteomes" id="UP001314205"/>
    </source>
</evidence>
<dbReference type="Gene3D" id="3.30.420.10">
    <property type="entry name" value="Ribonuclease H-like superfamily/Ribonuclease H"/>
    <property type="match status" value="1"/>
</dbReference>
<gene>
    <name evidence="2" type="ORF">PARMNEM_LOCUS4179</name>
</gene>
<keyword evidence="3" id="KW-1185">Reference proteome</keyword>
<protein>
    <recommendedName>
        <fullName evidence="1">Tc1-like transposase DDE domain-containing protein</fullName>
    </recommendedName>
</protein>
<dbReference type="EMBL" id="CAVLGL010000046">
    <property type="protein sequence ID" value="CAK1582681.1"/>
    <property type="molecule type" value="Genomic_DNA"/>
</dbReference>
<comment type="caution">
    <text evidence="2">The sequence shown here is derived from an EMBL/GenBank/DDBJ whole genome shotgun (WGS) entry which is preliminary data.</text>
</comment>
<name>A0AAV1KHZ5_9NEOP</name>
<feature type="domain" description="Tc1-like transposase DDE" evidence="1">
    <location>
        <begin position="3"/>
        <end position="58"/>
    </location>
</feature>
<evidence type="ECO:0000259" key="1">
    <source>
        <dbReference type="Pfam" id="PF13358"/>
    </source>
</evidence>
<dbReference type="Proteomes" id="UP001314205">
    <property type="component" value="Unassembled WGS sequence"/>
</dbReference>